<dbReference type="Pfam" id="PF01797">
    <property type="entry name" value="Y1_Tnp"/>
    <property type="match status" value="1"/>
</dbReference>
<evidence type="ECO:0000313" key="3">
    <source>
        <dbReference type="Proteomes" id="UP000315440"/>
    </source>
</evidence>
<evidence type="ECO:0000259" key="1">
    <source>
        <dbReference type="SMART" id="SM01321"/>
    </source>
</evidence>
<dbReference type="InterPro" id="IPR002686">
    <property type="entry name" value="Transposase_17"/>
</dbReference>
<dbReference type="OrthoDB" id="9798161at2"/>
<dbReference type="EMBL" id="SJPQ01000001">
    <property type="protein sequence ID" value="TWT90339.1"/>
    <property type="molecule type" value="Genomic_DNA"/>
</dbReference>
<dbReference type="InterPro" id="IPR036515">
    <property type="entry name" value="Transposase_17_sf"/>
</dbReference>
<feature type="domain" description="Transposase IS200-like" evidence="1">
    <location>
        <begin position="5"/>
        <end position="119"/>
    </location>
</feature>
<dbReference type="Proteomes" id="UP000315440">
    <property type="component" value="Unassembled WGS sequence"/>
</dbReference>
<evidence type="ECO:0000313" key="2">
    <source>
        <dbReference type="EMBL" id="TWT90339.1"/>
    </source>
</evidence>
<dbReference type="GO" id="GO:0004803">
    <property type="term" value="F:transposase activity"/>
    <property type="evidence" value="ECO:0007669"/>
    <property type="project" value="InterPro"/>
</dbReference>
<comment type="caution">
    <text evidence="2">The sequence shown here is derived from an EMBL/GenBank/DDBJ whole genome shotgun (WGS) entry which is preliminary data.</text>
</comment>
<name>A0A5C5ZS70_9BACT</name>
<proteinExistence type="predicted"/>
<dbReference type="NCBIfam" id="NF033573">
    <property type="entry name" value="transpos_IS200"/>
    <property type="match status" value="1"/>
</dbReference>
<dbReference type="AlphaFoldDB" id="A0A5C5ZS70"/>
<accession>A0A5C5ZS70</accession>
<dbReference type="GO" id="GO:0006313">
    <property type="term" value="P:DNA transposition"/>
    <property type="evidence" value="ECO:0007669"/>
    <property type="project" value="InterPro"/>
</dbReference>
<dbReference type="Gene3D" id="3.30.70.1290">
    <property type="entry name" value="Transposase IS200-like"/>
    <property type="match status" value="1"/>
</dbReference>
<dbReference type="GO" id="GO:0003677">
    <property type="term" value="F:DNA binding"/>
    <property type="evidence" value="ECO:0007669"/>
    <property type="project" value="InterPro"/>
</dbReference>
<reference evidence="2 3" key="1">
    <citation type="submission" date="2019-02" db="EMBL/GenBank/DDBJ databases">
        <title>Deep-cultivation of Planctomycetes and their phenomic and genomic characterization uncovers novel biology.</title>
        <authorList>
            <person name="Wiegand S."/>
            <person name="Jogler M."/>
            <person name="Boedeker C."/>
            <person name="Pinto D."/>
            <person name="Vollmers J."/>
            <person name="Rivas-Marin E."/>
            <person name="Kohn T."/>
            <person name="Peeters S.H."/>
            <person name="Heuer A."/>
            <person name="Rast P."/>
            <person name="Oberbeckmann S."/>
            <person name="Bunk B."/>
            <person name="Jeske O."/>
            <person name="Meyerdierks A."/>
            <person name="Storesund J.E."/>
            <person name="Kallscheuer N."/>
            <person name="Luecker S."/>
            <person name="Lage O.M."/>
            <person name="Pohl T."/>
            <person name="Merkel B.J."/>
            <person name="Hornburger P."/>
            <person name="Mueller R.-W."/>
            <person name="Bruemmer F."/>
            <person name="Labrenz M."/>
            <person name="Spormann A.M."/>
            <person name="Op Den Camp H."/>
            <person name="Overmann J."/>
            <person name="Amann R."/>
            <person name="Jetten M.S.M."/>
            <person name="Mascher T."/>
            <person name="Medema M.H."/>
            <person name="Devos D.P."/>
            <person name="Kaster A.-K."/>
            <person name="Ovreas L."/>
            <person name="Rohde M."/>
            <person name="Galperin M.Y."/>
            <person name="Jogler C."/>
        </authorList>
    </citation>
    <scope>NUCLEOTIDE SEQUENCE [LARGE SCALE GENOMIC DNA]</scope>
    <source>
        <strain evidence="2 3">Mal64</strain>
    </source>
</reference>
<dbReference type="SMART" id="SM01321">
    <property type="entry name" value="Y1_Tnp"/>
    <property type="match status" value="1"/>
</dbReference>
<dbReference type="SUPFAM" id="SSF143422">
    <property type="entry name" value="Transposase IS200-like"/>
    <property type="match status" value="1"/>
</dbReference>
<organism evidence="2 3">
    <name type="scientific">Pseudobythopirellula maris</name>
    <dbReference type="NCBI Taxonomy" id="2527991"/>
    <lineage>
        <taxon>Bacteria</taxon>
        <taxon>Pseudomonadati</taxon>
        <taxon>Planctomycetota</taxon>
        <taxon>Planctomycetia</taxon>
        <taxon>Pirellulales</taxon>
        <taxon>Lacipirellulaceae</taxon>
        <taxon>Pseudobythopirellula</taxon>
    </lineage>
</organism>
<sequence>MPSSYTSLTYHIVFSTKYRRPLLVSEMRGRLYEYMGGIVRREYGTLLEIGGVEDHVHLLTRIHPSTAVADFLRVLKSNSSGWVNEQSLTPNRFAWQEGYSAFTVSESQTGAVRRYIQRQEAHHAKQDFRAEIERLCEHHGLTLDAEHFA</sequence>
<protein>
    <submittedName>
        <fullName evidence="2">Transposase IS200 like protein</fullName>
    </submittedName>
</protein>
<dbReference type="PANTHER" id="PTHR33360:SF2">
    <property type="entry name" value="TRANSPOSASE FOR INSERTION SEQUENCE ELEMENT IS200"/>
    <property type="match status" value="1"/>
</dbReference>
<gene>
    <name evidence="2" type="ORF">Mal64_07270</name>
</gene>
<dbReference type="RefSeq" id="WP_146397134.1">
    <property type="nucleotide sequence ID" value="NZ_SJPQ01000001.1"/>
</dbReference>
<keyword evidence="3" id="KW-1185">Reference proteome</keyword>
<dbReference type="PANTHER" id="PTHR33360">
    <property type="entry name" value="TRANSPOSASE FOR INSERTION SEQUENCE ELEMENT IS200"/>
    <property type="match status" value="1"/>
</dbReference>